<dbReference type="InterPro" id="IPR009305">
    <property type="entry name" value="Mpo1-like"/>
</dbReference>
<feature type="transmembrane region" description="Helical" evidence="1">
    <location>
        <begin position="28"/>
        <end position="48"/>
    </location>
</feature>
<dbReference type="AlphaFoldDB" id="A0A7S1QUC3"/>
<dbReference type="PANTHER" id="PTHR28026">
    <property type="entry name" value="DUF962 DOMAIN PROTEIN (AFU_ORTHOLOGUE AFUA_8G05310)"/>
    <property type="match status" value="1"/>
</dbReference>
<feature type="transmembrane region" description="Helical" evidence="1">
    <location>
        <begin position="131"/>
        <end position="151"/>
    </location>
</feature>
<dbReference type="GO" id="GO:0005783">
    <property type="term" value="C:endoplasmic reticulum"/>
    <property type="evidence" value="ECO:0007669"/>
    <property type="project" value="TreeGrafter"/>
</dbReference>
<evidence type="ECO:0000313" key="2">
    <source>
        <dbReference type="EMBL" id="CAD9148503.1"/>
    </source>
</evidence>
<protein>
    <recommendedName>
        <fullName evidence="3">DUF962 domain-containing protein</fullName>
    </recommendedName>
</protein>
<dbReference type="EMBL" id="HBGF01047124">
    <property type="protein sequence ID" value="CAD9148503.1"/>
    <property type="molecule type" value="Transcribed_RNA"/>
</dbReference>
<dbReference type="GO" id="GO:0046521">
    <property type="term" value="P:sphingoid catabolic process"/>
    <property type="evidence" value="ECO:0007669"/>
    <property type="project" value="TreeGrafter"/>
</dbReference>
<keyword evidence="1" id="KW-1133">Transmembrane helix</keyword>
<dbReference type="Pfam" id="PF06127">
    <property type="entry name" value="Mpo1-like"/>
    <property type="match status" value="1"/>
</dbReference>
<organism evidence="2">
    <name type="scientific">Neobodo designis</name>
    <name type="common">Flagellated protozoan</name>
    <name type="synonym">Bodo designis</name>
    <dbReference type="NCBI Taxonomy" id="312471"/>
    <lineage>
        <taxon>Eukaryota</taxon>
        <taxon>Discoba</taxon>
        <taxon>Euglenozoa</taxon>
        <taxon>Kinetoplastea</taxon>
        <taxon>Metakinetoplastina</taxon>
        <taxon>Neobodonida</taxon>
        <taxon>Neobodo</taxon>
    </lineage>
</organism>
<dbReference type="PANTHER" id="PTHR28026:SF9">
    <property type="entry name" value="2-HYDROXY-PALMITIC ACID DIOXYGENASE MPO1"/>
    <property type="match status" value="1"/>
</dbReference>
<evidence type="ECO:0000256" key="1">
    <source>
        <dbReference type="SAM" id="Phobius"/>
    </source>
</evidence>
<evidence type="ECO:0008006" key="3">
    <source>
        <dbReference type="Google" id="ProtNLM"/>
    </source>
</evidence>
<name>A0A7S1QUC3_NEODS</name>
<gene>
    <name evidence="2" type="ORF">NDES1114_LOCUS31512</name>
</gene>
<keyword evidence="1" id="KW-0472">Membrane</keyword>
<sequence length="174" mass="19542">MSSLADYFDLRKSFPFYGSYHNDKRNQLVHIAFVPVIFTTALTFGSFAKVPSIGSFSDAAALFYAVSFIKMEPTAGLLYAPVIAMMHYLGTQVLTQHMGLAVGLHAVGWLSQFYAHAVFEGRKPALVDNLFQSIHAAVFFVWLELLFALGYKPELHRELQALVKERMKGFAKKQ</sequence>
<dbReference type="GO" id="GO:0016020">
    <property type="term" value="C:membrane"/>
    <property type="evidence" value="ECO:0007669"/>
    <property type="project" value="GOC"/>
</dbReference>
<accession>A0A7S1QUC3</accession>
<keyword evidence="1" id="KW-0812">Transmembrane</keyword>
<feature type="transmembrane region" description="Helical" evidence="1">
    <location>
        <begin position="98"/>
        <end position="119"/>
    </location>
</feature>
<reference evidence="2" key="1">
    <citation type="submission" date="2021-01" db="EMBL/GenBank/DDBJ databases">
        <authorList>
            <person name="Corre E."/>
            <person name="Pelletier E."/>
            <person name="Niang G."/>
            <person name="Scheremetjew M."/>
            <person name="Finn R."/>
            <person name="Kale V."/>
            <person name="Holt S."/>
            <person name="Cochrane G."/>
            <person name="Meng A."/>
            <person name="Brown T."/>
            <person name="Cohen L."/>
        </authorList>
    </citation>
    <scope>NUCLEOTIDE SEQUENCE</scope>
    <source>
        <strain evidence="2">CCAP 1951/1</strain>
    </source>
</reference>
<proteinExistence type="predicted"/>
<feature type="transmembrane region" description="Helical" evidence="1">
    <location>
        <begin position="60"/>
        <end position="86"/>
    </location>
</feature>